<proteinExistence type="predicted"/>
<dbReference type="OrthoDB" id="414945at2759"/>
<accession>A0A371HAP6</accession>
<feature type="non-terminal residue" evidence="2">
    <location>
        <position position="1"/>
    </location>
</feature>
<evidence type="ECO:0008006" key="4">
    <source>
        <dbReference type="Google" id="ProtNLM"/>
    </source>
</evidence>
<dbReference type="PANTHER" id="PTHR11439:SF483">
    <property type="entry name" value="PEPTIDE SYNTHASE GLIP-LIKE, PUTATIVE (AFU_ORTHOLOGUE AFUA_3G12920)-RELATED"/>
    <property type="match status" value="1"/>
</dbReference>
<gene>
    <name evidence="2" type="ORF">CR513_17117</name>
</gene>
<evidence type="ECO:0000256" key="1">
    <source>
        <dbReference type="SAM" id="Phobius"/>
    </source>
</evidence>
<keyword evidence="3" id="KW-1185">Reference proteome</keyword>
<dbReference type="AlphaFoldDB" id="A0A371HAP6"/>
<evidence type="ECO:0000313" key="3">
    <source>
        <dbReference type="Proteomes" id="UP000257109"/>
    </source>
</evidence>
<comment type="caution">
    <text evidence="2">The sequence shown here is derived from an EMBL/GenBank/DDBJ whole genome shotgun (WGS) entry which is preliminary data.</text>
</comment>
<name>A0A371HAP6_MUCPR</name>
<dbReference type="EMBL" id="QJKJ01003137">
    <property type="protein sequence ID" value="RDX99783.1"/>
    <property type="molecule type" value="Genomic_DNA"/>
</dbReference>
<reference evidence="2" key="1">
    <citation type="submission" date="2018-05" db="EMBL/GenBank/DDBJ databases">
        <title>Draft genome of Mucuna pruriens seed.</title>
        <authorList>
            <person name="Nnadi N.E."/>
            <person name="Vos R."/>
            <person name="Hasami M.H."/>
            <person name="Devisetty U.K."/>
            <person name="Aguiy J.C."/>
        </authorList>
    </citation>
    <scope>NUCLEOTIDE SEQUENCE [LARGE SCALE GENOMIC DNA]</scope>
    <source>
        <strain evidence="2">JCA_2017</strain>
    </source>
</reference>
<evidence type="ECO:0000313" key="2">
    <source>
        <dbReference type="EMBL" id="RDX99783.1"/>
    </source>
</evidence>
<keyword evidence="1" id="KW-1133">Transmembrane helix</keyword>
<keyword evidence="1" id="KW-0472">Membrane</keyword>
<feature type="transmembrane region" description="Helical" evidence="1">
    <location>
        <begin position="162"/>
        <end position="184"/>
    </location>
</feature>
<dbReference type="CDD" id="cd09272">
    <property type="entry name" value="RNase_HI_RT_Ty1"/>
    <property type="match status" value="1"/>
</dbReference>
<protein>
    <recommendedName>
        <fullName evidence="4">Copia protein</fullName>
    </recommendedName>
</protein>
<dbReference type="PANTHER" id="PTHR11439">
    <property type="entry name" value="GAG-POL-RELATED RETROTRANSPOSON"/>
    <property type="match status" value="1"/>
</dbReference>
<keyword evidence="1" id="KW-0812">Transmembrane</keyword>
<sequence>MIEEALLVSWSSKKQPIVTLSTTETEYIATASCACQCIWIQRVLEKLGLKEQKNTWILCDNNSTIQLSKNPVFHGRSKHIDIKDLVKDGIIKLSYCSSQIQVADIMTKPLKLEQFLKLRNMLEIFLNKLKLCTTPTRLLVMGGTSIMSSSKKSNLRKPSPTGVIELSMILFVICVFLSTFFVVLEVTNKLFCHKHLASPSKGFLCPLVGWDTITT</sequence>
<dbReference type="Proteomes" id="UP000257109">
    <property type="component" value="Unassembled WGS sequence"/>
</dbReference>
<organism evidence="2 3">
    <name type="scientific">Mucuna pruriens</name>
    <name type="common">Velvet bean</name>
    <name type="synonym">Dolichos pruriens</name>
    <dbReference type="NCBI Taxonomy" id="157652"/>
    <lineage>
        <taxon>Eukaryota</taxon>
        <taxon>Viridiplantae</taxon>
        <taxon>Streptophyta</taxon>
        <taxon>Embryophyta</taxon>
        <taxon>Tracheophyta</taxon>
        <taxon>Spermatophyta</taxon>
        <taxon>Magnoliopsida</taxon>
        <taxon>eudicotyledons</taxon>
        <taxon>Gunneridae</taxon>
        <taxon>Pentapetalae</taxon>
        <taxon>rosids</taxon>
        <taxon>fabids</taxon>
        <taxon>Fabales</taxon>
        <taxon>Fabaceae</taxon>
        <taxon>Papilionoideae</taxon>
        <taxon>50 kb inversion clade</taxon>
        <taxon>NPAAA clade</taxon>
        <taxon>indigoferoid/millettioid clade</taxon>
        <taxon>Phaseoleae</taxon>
        <taxon>Mucuna</taxon>
    </lineage>
</organism>
<dbReference type="STRING" id="157652.A0A371HAP6"/>